<dbReference type="Proteomes" id="UP000886501">
    <property type="component" value="Unassembled WGS sequence"/>
</dbReference>
<reference evidence="1" key="1">
    <citation type="submission" date="2019-10" db="EMBL/GenBank/DDBJ databases">
        <authorList>
            <consortium name="DOE Joint Genome Institute"/>
            <person name="Kuo A."/>
            <person name="Miyauchi S."/>
            <person name="Kiss E."/>
            <person name="Drula E."/>
            <person name="Kohler A."/>
            <person name="Sanchez-Garcia M."/>
            <person name="Andreopoulos B."/>
            <person name="Barry K.W."/>
            <person name="Bonito G."/>
            <person name="Buee M."/>
            <person name="Carver A."/>
            <person name="Chen C."/>
            <person name="Cichocki N."/>
            <person name="Clum A."/>
            <person name="Culley D."/>
            <person name="Crous P.W."/>
            <person name="Fauchery L."/>
            <person name="Girlanda M."/>
            <person name="Hayes R."/>
            <person name="Keri Z."/>
            <person name="Labutti K."/>
            <person name="Lipzen A."/>
            <person name="Lombard V."/>
            <person name="Magnuson J."/>
            <person name="Maillard F."/>
            <person name="Morin E."/>
            <person name="Murat C."/>
            <person name="Nolan M."/>
            <person name="Ohm R."/>
            <person name="Pangilinan J."/>
            <person name="Pereira M."/>
            <person name="Perotto S."/>
            <person name="Peter M."/>
            <person name="Riley R."/>
            <person name="Sitrit Y."/>
            <person name="Stielow B."/>
            <person name="Szollosi G."/>
            <person name="Zifcakova L."/>
            <person name="Stursova M."/>
            <person name="Spatafora J.W."/>
            <person name="Tedersoo L."/>
            <person name="Vaario L.-M."/>
            <person name="Yamada A."/>
            <person name="Yan M."/>
            <person name="Wang P."/>
            <person name="Xu J."/>
            <person name="Bruns T."/>
            <person name="Baldrian P."/>
            <person name="Vilgalys R."/>
            <person name="Henrissat B."/>
            <person name="Grigoriev I.V."/>
            <person name="Hibbett D."/>
            <person name="Nagy L.G."/>
            <person name="Martin F.M."/>
        </authorList>
    </citation>
    <scope>NUCLEOTIDE SEQUENCE</scope>
    <source>
        <strain evidence="1">P2</strain>
    </source>
</reference>
<organism evidence="1 2">
    <name type="scientific">Thelephora ganbajun</name>
    <name type="common">Ganba fungus</name>
    <dbReference type="NCBI Taxonomy" id="370292"/>
    <lineage>
        <taxon>Eukaryota</taxon>
        <taxon>Fungi</taxon>
        <taxon>Dikarya</taxon>
        <taxon>Basidiomycota</taxon>
        <taxon>Agaricomycotina</taxon>
        <taxon>Agaricomycetes</taxon>
        <taxon>Thelephorales</taxon>
        <taxon>Thelephoraceae</taxon>
        <taxon>Thelephora</taxon>
    </lineage>
</organism>
<keyword evidence="2" id="KW-1185">Reference proteome</keyword>
<evidence type="ECO:0000313" key="2">
    <source>
        <dbReference type="Proteomes" id="UP000886501"/>
    </source>
</evidence>
<gene>
    <name evidence="1" type="ORF">BDM02DRAFT_3112559</name>
</gene>
<dbReference type="EMBL" id="MU117988">
    <property type="protein sequence ID" value="KAF9650136.1"/>
    <property type="molecule type" value="Genomic_DNA"/>
</dbReference>
<evidence type="ECO:0000313" key="1">
    <source>
        <dbReference type="EMBL" id="KAF9650136.1"/>
    </source>
</evidence>
<proteinExistence type="predicted"/>
<accession>A0ACB6ZKD5</accession>
<reference evidence="1" key="2">
    <citation type="journal article" date="2020" name="Nat. Commun.">
        <title>Large-scale genome sequencing of mycorrhizal fungi provides insights into the early evolution of symbiotic traits.</title>
        <authorList>
            <person name="Miyauchi S."/>
            <person name="Kiss E."/>
            <person name="Kuo A."/>
            <person name="Drula E."/>
            <person name="Kohler A."/>
            <person name="Sanchez-Garcia M."/>
            <person name="Morin E."/>
            <person name="Andreopoulos B."/>
            <person name="Barry K.W."/>
            <person name="Bonito G."/>
            <person name="Buee M."/>
            <person name="Carver A."/>
            <person name="Chen C."/>
            <person name="Cichocki N."/>
            <person name="Clum A."/>
            <person name="Culley D."/>
            <person name="Crous P.W."/>
            <person name="Fauchery L."/>
            <person name="Girlanda M."/>
            <person name="Hayes R.D."/>
            <person name="Keri Z."/>
            <person name="LaButti K."/>
            <person name="Lipzen A."/>
            <person name="Lombard V."/>
            <person name="Magnuson J."/>
            <person name="Maillard F."/>
            <person name="Murat C."/>
            <person name="Nolan M."/>
            <person name="Ohm R.A."/>
            <person name="Pangilinan J."/>
            <person name="Pereira M.F."/>
            <person name="Perotto S."/>
            <person name="Peter M."/>
            <person name="Pfister S."/>
            <person name="Riley R."/>
            <person name="Sitrit Y."/>
            <person name="Stielow J.B."/>
            <person name="Szollosi G."/>
            <person name="Zifcakova L."/>
            <person name="Stursova M."/>
            <person name="Spatafora J.W."/>
            <person name="Tedersoo L."/>
            <person name="Vaario L.M."/>
            <person name="Yamada A."/>
            <person name="Yan M."/>
            <person name="Wang P."/>
            <person name="Xu J."/>
            <person name="Bruns T."/>
            <person name="Baldrian P."/>
            <person name="Vilgalys R."/>
            <person name="Dunand C."/>
            <person name="Henrissat B."/>
            <person name="Grigoriev I.V."/>
            <person name="Hibbett D."/>
            <person name="Nagy L.G."/>
            <person name="Martin F.M."/>
        </authorList>
    </citation>
    <scope>NUCLEOTIDE SEQUENCE</scope>
    <source>
        <strain evidence="1">P2</strain>
    </source>
</reference>
<comment type="caution">
    <text evidence="1">The sequence shown here is derived from an EMBL/GenBank/DDBJ whole genome shotgun (WGS) entry which is preliminary data.</text>
</comment>
<sequence>MHRASTRYTKRSSSTKARQSPGQFPDGLQVGEGGDLRRKILQRTHSIASRSASSSSATTASSSGSTNKSRSPGLESYMSAFLSPPRRSPTSMSSSPSSGYSPSPGSSPLSAFENYHRYSFYPTPKQALSQPAPGSKDREDVDITDYYSESIRKRGLYATPFGDLQNSSSSPPSSSCTGKREETDSMRDLDFGVQVLLVRQLLGTNGVPGIQRGQGRNALSSTSGPASGPSHVPPDGDIGEGVPMDSDSDRRRGVSFNTSVGGQDAGASDNVNIDGFAIGSGCSTTQVQQQPVGAVKLSRDVEEEWSPPAYSGDIINASKPTLDSLYEADICDVELTSLSPRVGSEYTFMNIMPPHAFDAFVPTRPPPCRIRTVSQLPTSVF</sequence>
<protein>
    <submittedName>
        <fullName evidence="1">Uncharacterized protein</fullName>
    </submittedName>
</protein>
<name>A0ACB6ZKD5_THEGA</name>